<dbReference type="RefSeq" id="WP_022528287.1">
    <property type="nucleotide sequence ID" value="NZ_KI271582.1"/>
</dbReference>
<evidence type="ECO:0000256" key="1">
    <source>
        <dbReference type="ARBA" id="ARBA00004496"/>
    </source>
</evidence>
<evidence type="ECO:0000256" key="7">
    <source>
        <dbReference type="SAM" id="MobiDB-lite"/>
    </source>
</evidence>
<feature type="compositionally biased region" description="Polar residues" evidence="7">
    <location>
        <begin position="248"/>
        <end position="267"/>
    </location>
</feature>
<feature type="compositionally biased region" description="Low complexity" evidence="7">
    <location>
        <begin position="175"/>
        <end position="195"/>
    </location>
</feature>
<feature type="region of interest" description="Disordered" evidence="7">
    <location>
        <begin position="125"/>
        <end position="267"/>
    </location>
</feature>
<dbReference type="EMBL" id="KI271582">
    <property type="protein sequence ID" value="ERL66661.1"/>
    <property type="molecule type" value="Genomic_DNA"/>
</dbReference>
<dbReference type="GO" id="GO:0005737">
    <property type="term" value="C:cytoplasm"/>
    <property type="evidence" value="ECO:0007669"/>
    <property type="project" value="UniProtKB-SubCell"/>
</dbReference>
<accession>U4TP38</accession>
<keyword evidence="9" id="KW-1185">Reference proteome</keyword>
<feature type="compositionally biased region" description="Pro residues" evidence="7">
    <location>
        <begin position="233"/>
        <end position="247"/>
    </location>
</feature>
<evidence type="ECO:0000313" key="9">
    <source>
        <dbReference type="Proteomes" id="UP000030647"/>
    </source>
</evidence>
<dbReference type="NCBIfam" id="NF010725">
    <property type="entry name" value="PRK14127.1"/>
    <property type="match status" value="1"/>
</dbReference>
<dbReference type="InterPro" id="IPR007793">
    <property type="entry name" value="DivIVA_fam"/>
</dbReference>
<evidence type="ECO:0000256" key="3">
    <source>
        <dbReference type="ARBA" id="ARBA00022618"/>
    </source>
</evidence>
<feature type="compositionally biased region" description="Polar residues" evidence="7">
    <location>
        <begin position="150"/>
        <end position="162"/>
    </location>
</feature>
<protein>
    <submittedName>
        <fullName evidence="8">GpsB</fullName>
    </submittedName>
</protein>
<keyword evidence="2" id="KW-0963">Cytoplasm</keyword>
<dbReference type="Pfam" id="PF05103">
    <property type="entry name" value="DivIVA"/>
    <property type="match status" value="1"/>
</dbReference>
<feature type="coiled-coil region" evidence="6">
    <location>
        <begin position="51"/>
        <end position="85"/>
    </location>
</feature>
<sequence>MDNQQNQAQPGQKAANAPQNRRLNLTPTDIVNQDFGHKMRGYDVEEVDNYLDLIIKDYETYIEQIKGLQQENNRLKSRIDELTKQLNAQGGPAAPGAAPVAGSSVSNYDILKRISNLERHVFGASKAAPTPASPRPYTAPRFNPAAPTGNPVQPTGYGTSASPVKPEEPHFASAPQFQEPRQPQQPNPQQSNRPQQPAPSAPTGEGNPYQGGGTQYRNYGPAAPTSPQSAPQQPNPAPYGNPHPATPNPASGNSDQPSGDNHYRPQQ</sequence>
<dbReference type="NCBIfam" id="TIGR03544">
    <property type="entry name" value="DivI1A_domain"/>
    <property type="match status" value="1"/>
</dbReference>
<keyword evidence="3" id="KW-0132">Cell division</keyword>
<dbReference type="GO" id="GO:0051301">
    <property type="term" value="P:cell division"/>
    <property type="evidence" value="ECO:0007669"/>
    <property type="project" value="UniProtKB-KW"/>
</dbReference>
<dbReference type="AlphaFoldDB" id="U4TP38"/>
<organism evidence="8 9">
    <name type="scientific">Schleiferilactobacillus shenzhenensis LY-73</name>
    <dbReference type="NCBI Taxonomy" id="1231336"/>
    <lineage>
        <taxon>Bacteria</taxon>
        <taxon>Bacillati</taxon>
        <taxon>Bacillota</taxon>
        <taxon>Bacilli</taxon>
        <taxon>Lactobacillales</taxon>
        <taxon>Lactobacillaceae</taxon>
        <taxon>Schleiferilactobacillus</taxon>
    </lineage>
</organism>
<keyword evidence="5" id="KW-0131">Cell cycle</keyword>
<evidence type="ECO:0000256" key="2">
    <source>
        <dbReference type="ARBA" id="ARBA00022490"/>
    </source>
</evidence>
<dbReference type="PANTHER" id="PTHR35794:SF1">
    <property type="entry name" value="CELL CYCLE PROTEIN GPSB"/>
    <property type="match status" value="1"/>
</dbReference>
<dbReference type="PANTHER" id="PTHR35794">
    <property type="entry name" value="CELL DIVISION PROTEIN DIVIVA"/>
    <property type="match status" value="1"/>
</dbReference>
<dbReference type="InterPro" id="IPR019933">
    <property type="entry name" value="DivIVA_domain"/>
</dbReference>
<feature type="region of interest" description="Disordered" evidence="7">
    <location>
        <begin position="1"/>
        <end position="25"/>
    </location>
</feature>
<dbReference type="eggNOG" id="COG3599">
    <property type="taxonomic scope" value="Bacteria"/>
</dbReference>
<evidence type="ECO:0000256" key="4">
    <source>
        <dbReference type="ARBA" id="ARBA00023054"/>
    </source>
</evidence>
<proteinExistence type="predicted"/>
<keyword evidence="4 6" id="KW-0175">Coiled coil</keyword>
<evidence type="ECO:0000256" key="6">
    <source>
        <dbReference type="SAM" id="Coils"/>
    </source>
</evidence>
<gene>
    <name evidence="8" type="primary">gpsB</name>
    <name evidence="8" type="ORF">L248_0340</name>
</gene>
<dbReference type="Proteomes" id="UP000030647">
    <property type="component" value="Unassembled WGS sequence"/>
</dbReference>
<dbReference type="STRING" id="1231336.L248_0340"/>
<evidence type="ECO:0000256" key="5">
    <source>
        <dbReference type="ARBA" id="ARBA00023306"/>
    </source>
</evidence>
<feature type="compositionally biased region" description="Polar residues" evidence="7">
    <location>
        <begin position="1"/>
        <end position="10"/>
    </location>
</feature>
<reference evidence="9" key="1">
    <citation type="journal article" date="2013" name="Genome Announc.">
        <title>Whole-Genome Sequencing of Lactobacillus shenzhenensis Strain LY-73T.</title>
        <authorList>
            <person name="Lin Z."/>
            <person name="Liu Z."/>
            <person name="Yang R."/>
            <person name="Zou Y."/>
            <person name="Wan D."/>
            <person name="Chen J."/>
            <person name="Guo M."/>
            <person name="Zhao J."/>
            <person name="Fang C."/>
            <person name="Yang R."/>
            <person name="Liu F."/>
        </authorList>
    </citation>
    <scope>NUCLEOTIDE SEQUENCE [LARGE SCALE GENOMIC DNA]</scope>
    <source>
        <strain evidence="9">LY-73</strain>
    </source>
</reference>
<dbReference type="OrthoDB" id="389699at2"/>
<feature type="compositionally biased region" description="Low complexity" evidence="7">
    <location>
        <begin position="221"/>
        <end position="232"/>
    </location>
</feature>
<evidence type="ECO:0000313" key="8">
    <source>
        <dbReference type="EMBL" id="ERL66661.1"/>
    </source>
</evidence>
<comment type="subcellular location">
    <subcellularLocation>
        <location evidence="1">Cytoplasm</location>
    </subcellularLocation>
</comment>
<dbReference type="Gene3D" id="6.10.250.660">
    <property type="match status" value="1"/>
</dbReference>
<name>U4TP38_9LACO</name>
<dbReference type="HOGENOM" id="CLU_1041282_0_0_9"/>